<gene>
    <name evidence="7" type="ORF">SAMN02910314_00184</name>
</gene>
<evidence type="ECO:0000256" key="5">
    <source>
        <dbReference type="ARBA" id="ARBA00038058"/>
    </source>
</evidence>
<dbReference type="GO" id="GO:0016818">
    <property type="term" value="F:hydrolase activity, acting on acid anhydrides, in phosphorus-containing anhydrides"/>
    <property type="evidence" value="ECO:0007669"/>
    <property type="project" value="InterPro"/>
</dbReference>
<dbReference type="GO" id="GO:0006260">
    <property type="term" value="P:DNA replication"/>
    <property type="evidence" value="ECO:0007669"/>
    <property type="project" value="InterPro"/>
</dbReference>
<dbReference type="PROSITE" id="PS51193">
    <property type="entry name" value="HELICASE_ATP_BIND_2"/>
    <property type="match status" value="1"/>
</dbReference>
<dbReference type="Pfam" id="PF13307">
    <property type="entry name" value="Helicase_C_2"/>
    <property type="match status" value="1"/>
</dbReference>
<comment type="similarity">
    <text evidence="5">Belongs to the helicase family. DinG subfamily.</text>
</comment>
<keyword evidence="8" id="KW-1185">Reference proteome</keyword>
<dbReference type="InterPro" id="IPR012337">
    <property type="entry name" value="RNaseH-like_sf"/>
</dbReference>
<dbReference type="GO" id="GO:0003887">
    <property type="term" value="F:DNA-directed DNA polymerase activity"/>
    <property type="evidence" value="ECO:0007669"/>
    <property type="project" value="InterPro"/>
</dbReference>
<accession>A0A1H8PI85</accession>
<dbReference type="Gene3D" id="3.30.420.10">
    <property type="entry name" value="Ribonuclease H-like superfamily/Ribonuclease H"/>
    <property type="match status" value="1"/>
</dbReference>
<proteinExistence type="inferred from homology"/>
<dbReference type="STRING" id="79604.AAY81_09935"/>
<dbReference type="GO" id="GO:0005524">
    <property type="term" value="F:ATP binding"/>
    <property type="evidence" value="ECO:0007669"/>
    <property type="project" value="UniProtKB-KW"/>
</dbReference>
<name>A0A1H8PI85_9ACTN</name>
<evidence type="ECO:0000256" key="2">
    <source>
        <dbReference type="ARBA" id="ARBA00022801"/>
    </source>
</evidence>
<evidence type="ECO:0000259" key="6">
    <source>
        <dbReference type="PROSITE" id="PS51193"/>
    </source>
</evidence>
<evidence type="ECO:0000313" key="8">
    <source>
        <dbReference type="Proteomes" id="UP000182975"/>
    </source>
</evidence>
<dbReference type="InterPro" id="IPR014013">
    <property type="entry name" value="Helic_SF1/SF2_ATP-bd_DinG/Rad3"/>
</dbReference>
<feature type="domain" description="Helicase ATP-binding" evidence="6">
    <location>
        <begin position="289"/>
        <end position="558"/>
    </location>
</feature>
<dbReference type="NCBIfam" id="TIGR00573">
    <property type="entry name" value="dnaq"/>
    <property type="match status" value="1"/>
</dbReference>
<sequence length="1005" mass="111284">MVTDSLETYITEATPKRIVERYRGLKQAAEQSYYGELDDDVVVIDTETTGVSFRHDELTQIAAARMVKGEIVDWFVTFVNPGKAIPDDIVHLTNITQDDVKDAPSPEEAVAQLAEFVGTSDLVAHNANFDRHFCTKPASGHALRDNRWIDSLDLARIVLPRLKSHRLTDLVRAFDAPISTHRADADVEALCAIYRILLAGIQAMPIELVKEIACYAEESVWPTVRVFTYFADAELAGEKLSLRKMRQENVGKKAYAVKTDAESIARDVQASLQFASDEEIEDAFSPRGMVGSMYSDFEARAEQVQMSKSVNAAFRESENLAVEAGTGVGKSMAYLVPSVLAAKKNNITVGVATKTNALLDQLVNHELPLLSEACGGVTYSALKGFSHYPCMRKIEQIATAGPRMRSISDGEVCQAAALAGLLSFIEQSEYDDIDGLKIDYRALPRWEITTTSHDCLRRKCPFFGSKCFVHGARMKAEASDIVVTNQTLLFCDVAAEGGLLPAIRYWVVDEAHGAEAEARRAFSCKIDVEEIRTIISRVSSEDVSRNVFLRAERRLTGAVDASAEQMNTLLTDQEREEARGNGLSDGDTLVFALSGKAKRAGMLYAQTAEEFCLHVKDLLYFEPQKQSKGYDYVDLWLNDDIRASSVFQDLVSLGRTMCEASEKLIRACQQMVGIMEDVRSAAAVQRDIASLALKLKEIVNSCELILFQGSDAYAYAAHLLKHKGKNYRAHGSESLEALMMNVGDYMNETLYARTHSVVFTSATMTIADSFDNFGTSLGFNTSEFSKTRTEQLPSSYDFDGHMTVYVASDIPEPNDPHYLDALTQFLIGIHRAQQGSTLTLFTNRREMEKSYDVVNDALKADDLRVVCQKWGVSVKGLRDDFIADEHLSLFALKSFWEGFDAPGATLKAVVIPKLPFSKPTDPLSCARGQVDPKAWSHYVLPAAVMETKQAAGRLIRSADDRGNLILADKRLITKGYGKVFLKSMPSHTVKQLTMREICEELAMGN</sequence>
<dbReference type="GO" id="GO:0004527">
    <property type="term" value="F:exonuclease activity"/>
    <property type="evidence" value="ECO:0007669"/>
    <property type="project" value="UniProtKB-KW"/>
</dbReference>
<dbReference type="PANTHER" id="PTHR11472">
    <property type="entry name" value="DNA REPAIR DEAD HELICASE RAD3/XP-D SUBFAMILY MEMBER"/>
    <property type="match status" value="1"/>
</dbReference>
<dbReference type="GO" id="GO:0003677">
    <property type="term" value="F:DNA binding"/>
    <property type="evidence" value="ECO:0007669"/>
    <property type="project" value="InterPro"/>
</dbReference>
<dbReference type="Proteomes" id="UP000182975">
    <property type="component" value="Unassembled WGS sequence"/>
</dbReference>
<keyword evidence="3" id="KW-0540">Nuclease</keyword>
<evidence type="ECO:0000256" key="1">
    <source>
        <dbReference type="ARBA" id="ARBA00022741"/>
    </source>
</evidence>
<dbReference type="GO" id="GO:0003678">
    <property type="term" value="F:DNA helicase activity"/>
    <property type="evidence" value="ECO:0007669"/>
    <property type="project" value="TreeGrafter"/>
</dbReference>
<evidence type="ECO:0000256" key="3">
    <source>
        <dbReference type="ARBA" id="ARBA00022839"/>
    </source>
</evidence>
<dbReference type="InterPro" id="IPR006054">
    <property type="entry name" value="DnaQ"/>
</dbReference>
<dbReference type="CDD" id="cd06127">
    <property type="entry name" value="DEDDh"/>
    <property type="match status" value="1"/>
</dbReference>
<dbReference type="SMART" id="SM00491">
    <property type="entry name" value="HELICc2"/>
    <property type="match status" value="1"/>
</dbReference>
<dbReference type="Gene3D" id="3.40.50.300">
    <property type="entry name" value="P-loop containing nucleotide triphosphate hydrolases"/>
    <property type="match status" value="2"/>
</dbReference>
<dbReference type="InterPro" id="IPR036397">
    <property type="entry name" value="RNaseH_sf"/>
</dbReference>
<keyword evidence="2" id="KW-0378">Hydrolase</keyword>
<dbReference type="FunFam" id="3.30.420.10:FF:000045">
    <property type="entry name" value="3'-5' exonuclease DinG"/>
    <property type="match status" value="1"/>
</dbReference>
<evidence type="ECO:0000313" key="7">
    <source>
        <dbReference type="EMBL" id="SEO41640.1"/>
    </source>
</evidence>
<dbReference type="GO" id="GO:0006281">
    <property type="term" value="P:DNA repair"/>
    <property type="evidence" value="ECO:0007669"/>
    <property type="project" value="TreeGrafter"/>
</dbReference>
<evidence type="ECO:0000256" key="4">
    <source>
        <dbReference type="ARBA" id="ARBA00022840"/>
    </source>
</evidence>
<dbReference type="InterPro" id="IPR013520">
    <property type="entry name" value="Ribonucl_H"/>
</dbReference>
<keyword evidence="7" id="KW-0347">Helicase</keyword>
<dbReference type="EMBL" id="FOEC01000001">
    <property type="protein sequence ID" value="SEO41640.1"/>
    <property type="molecule type" value="Genomic_DNA"/>
</dbReference>
<dbReference type="SUPFAM" id="SSF53098">
    <property type="entry name" value="Ribonuclease H-like"/>
    <property type="match status" value="1"/>
</dbReference>
<dbReference type="Pfam" id="PF00929">
    <property type="entry name" value="RNase_T"/>
    <property type="match status" value="1"/>
</dbReference>
<keyword evidence="3" id="KW-0269">Exonuclease</keyword>
<dbReference type="InterPro" id="IPR045028">
    <property type="entry name" value="DinG/Rad3-like"/>
</dbReference>
<keyword evidence="4" id="KW-0067">ATP-binding</keyword>
<organism evidence="7 8">
    <name type="scientific">Denitrobacterium detoxificans</name>
    <dbReference type="NCBI Taxonomy" id="79604"/>
    <lineage>
        <taxon>Bacteria</taxon>
        <taxon>Bacillati</taxon>
        <taxon>Actinomycetota</taxon>
        <taxon>Coriobacteriia</taxon>
        <taxon>Eggerthellales</taxon>
        <taxon>Eggerthellaceae</taxon>
        <taxon>Denitrobacterium</taxon>
    </lineage>
</organism>
<dbReference type="AlphaFoldDB" id="A0A1H8PI85"/>
<protein>
    <submittedName>
        <fullName evidence="7">ATP-dependent DNA helicase DinG</fullName>
    </submittedName>
</protein>
<dbReference type="SUPFAM" id="SSF52540">
    <property type="entry name" value="P-loop containing nucleoside triphosphate hydrolases"/>
    <property type="match status" value="1"/>
</dbReference>
<dbReference type="InterPro" id="IPR027417">
    <property type="entry name" value="P-loop_NTPase"/>
</dbReference>
<dbReference type="SMART" id="SM00479">
    <property type="entry name" value="EXOIII"/>
    <property type="match status" value="1"/>
</dbReference>
<dbReference type="InterPro" id="IPR006555">
    <property type="entry name" value="ATP-dep_Helicase_C"/>
</dbReference>
<dbReference type="PANTHER" id="PTHR11472:SF34">
    <property type="entry name" value="REGULATOR OF TELOMERE ELONGATION HELICASE 1"/>
    <property type="match status" value="1"/>
</dbReference>
<reference evidence="8" key="1">
    <citation type="submission" date="2016-10" db="EMBL/GenBank/DDBJ databases">
        <authorList>
            <person name="Varghese N."/>
        </authorList>
    </citation>
    <scope>NUCLEOTIDE SEQUENCE [LARGE SCALE GENOMIC DNA]</scope>
    <source>
        <strain evidence="8">DSM 21843</strain>
    </source>
</reference>
<keyword evidence="1" id="KW-0547">Nucleotide-binding</keyword>